<accession>A0A093RVA6</accession>
<comment type="similarity">
    <text evidence="1 5">Belongs to the cycloisomerase 2 family.</text>
</comment>
<keyword evidence="2 5" id="KW-0313">Glucose metabolism</keyword>
<dbReference type="eggNOG" id="COG2706">
    <property type="taxonomic scope" value="Bacteria"/>
</dbReference>
<dbReference type="PANTHER" id="PTHR30344">
    <property type="entry name" value="6-PHOSPHOGLUCONOLACTONASE-RELATED"/>
    <property type="match status" value="1"/>
</dbReference>
<dbReference type="GO" id="GO:0005829">
    <property type="term" value="C:cytosol"/>
    <property type="evidence" value="ECO:0007669"/>
    <property type="project" value="TreeGrafter"/>
</dbReference>
<dbReference type="Proteomes" id="UP000032874">
    <property type="component" value="Unassembled WGS sequence"/>
</dbReference>
<keyword evidence="3 5" id="KW-0378">Hydrolase</keyword>
<evidence type="ECO:0000256" key="1">
    <source>
        <dbReference type="ARBA" id="ARBA00005564"/>
    </source>
</evidence>
<keyword evidence="4 5" id="KW-0119">Carbohydrate metabolism</keyword>
<dbReference type="Gene3D" id="2.130.10.10">
    <property type="entry name" value="YVTN repeat-like/Quinoprotein amine dehydrogenase"/>
    <property type="match status" value="1"/>
</dbReference>
<dbReference type="NCBIfam" id="NF008258">
    <property type="entry name" value="PRK11028.1"/>
    <property type="match status" value="1"/>
</dbReference>
<comment type="caution">
    <text evidence="6">The sequence shown here is derived from an EMBL/GenBank/DDBJ whole genome shotgun (WGS) entry which is preliminary data.</text>
</comment>
<evidence type="ECO:0000313" key="6">
    <source>
        <dbReference type="EMBL" id="KFX06770.1"/>
    </source>
</evidence>
<dbReference type="SUPFAM" id="SSF63829">
    <property type="entry name" value="Calcium-dependent phosphotriesterase"/>
    <property type="match status" value="1"/>
</dbReference>
<dbReference type="STRING" id="55207.KP22_01390"/>
<dbReference type="HAMAP" id="MF_01605">
    <property type="entry name" value="6P_gluconolactonase"/>
    <property type="match status" value="1"/>
</dbReference>
<comment type="function">
    <text evidence="5">Catalyzes the hydrolysis of 6-phosphogluconolactone to 6-phosphogluconate.</text>
</comment>
<name>A0A093RVA6_9GAMM</name>
<sequence>MQQVVYVASPESQQIHVWQLGAQGNLTLLQTVEVPGQVQPMTIAPNKRHLYVGVRPDFRVLSYRIDEQGKLTEAGVASLPGSPTHLSTDNDGRFLFSASYSGACVSVSPIGADGAVGEPIQQLDGLEGCHSTNIDPTNTIVWAPCLKEDRIRLYDLGAAGELSVHRQAEMTTVSGAGPRHMAFHPNQRFAYCVNELDSSVDVYQLDAANGDVQKVQTLDAMPAGFSDTRWAADIHITPNGRFLYISDRTASLLSVFQVSEDGSTLTLTGHQPTETQPRGFNIDNTGEFLISAGQKSQHIEVYHIDQHTGDLQPLARYAVGQGPMWVAVLALD</sequence>
<comment type="pathway">
    <text evidence="5">Carbohydrate degradation; pentose phosphate pathway; D-ribulose 5-phosphate from D-glucose 6-phosphate (oxidative stage): step 2/3.</text>
</comment>
<dbReference type="UniPathway" id="UPA00115">
    <property type="reaction ID" value="UER00409"/>
</dbReference>
<dbReference type="GO" id="GO:0006006">
    <property type="term" value="P:glucose metabolic process"/>
    <property type="evidence" value="ECO:0007669"/>
    <property type="project" value="UniProtKB-KW"/>
</dbReference>
<dbReference type="PANTHER" id="PTHR30344:SF1">
    <property type="entry name" value="6-PHOSPHOGLUCONOLACTONASE"/>
    <property type="match status" value="1"/>
</dbReference>
<dbReference type="EMBL" id="JQHM01000001">
    <property type="protein sequence ID" value="KFX06770.1"/>
    <property type="molecule type" value="Genomic_DNA"/>
</dbReference>
<evidence type="ECO:0000313" key="7">
    <source>
        <dbReference type="Proteomes" id="UP000032874"/>
    </source>
</evidence>
<dbReference type="EC" id="3.1.1.31" evidence="5"/>
<evidence type="ECO:0000256" key="5">
    <source>
        <dbReference type="HAMAP-Rule" id="MF_01605"/>
    </source>
</evidence>
<dbReference type="InterPro" id="IPR011045">
    <property type="entry name" value="N2O_reductase_N"/>
</dbReference>
<dbReference type="InterPro" id="IPR050282">
    <property type="entry name" value="Cycloisomerase_2"/>
</dbReference>
<protein>
    <recommendedName>
        <fullName evidence="5">6-phosphogluconolactonase</fullName>
        <shortName evidence="5">6-P-gluconolactonase</shortName>
        <ecNumber evidence="5">3.1.1.31</ecNumber>
    </recommendedName>
</protein>
<reference evidence="6 7" key="1">
    <citation type="submission" date="2014-08" db="EMBL/GenBank/DDBJ databases">
        <title>Genome sequences of NCPPB Pectobacterium isolates.</title>
        <authorList>
            <person name="Glover R.H."/>
            <person name="Sapp M."/>
            <person name="Elphinstone J."/>
        </authorList>
    </citation>
    <scope>NUCLEOTIDE SEQUENCE [LARGE SCALE GENOMIC DNA]</scope>
    <source>
        <strain evidence="6 7">NCPPB 2795</strain>
    </source>
</reference>
<dbReference type="InterPro" id="IPR019405">
    <property type="entry name" value="Lactonase_7-beta_prop"/>
</dbReference>
<dbReference type="InterPro" id="IPR015943">
    <property type="entry name" value="WD40/YVTN_repeat-like_dom_sf"/>
</dbReference>
<dbReference type="InterPro" id="IPR022528">
    <property type="entry name" value="6PGL_YbhE-like"/>
</dbReference>
<gene>
    <name evidence="5" type="primary">pgl</name>
    <name evidence="6" type="ORF">KP22_01390</name>
</gene>
<dbReference type="SUPFAM" id="SSF50974">
    <property type="entry name" value="Nitrous oxide reductase, N-terminal domain"/>
    <property type="match status" value="1"/>
</dbReference>
<dbReference type="AlphaFoldDB" id="A0A093RVA6"/>
<evidence type="ECO:0000256" key="3">
    <source>
        <dbReference type="ARBA" id="ARBA00022801"/>
    </source>
</evidence>
<dbReference type="Pfam" id="PF10282">
    <property type="entry name" value="Lactonase"/>
    <property type="match status" value="1"/>
</dbReference>
<proteinExistence type="inferred from homology"/>
<dbReference type="GO" id="GO:0009051">
    <property type="term" value="P:pentose-phosphate shunt, oxidative branch"/>
    <property type="evidence" value="ECO:0007669"/>
    <property type="project" value="UniProtKB-UniRule"/>
</dbReference>
<evidence type="ECO:0000256" key="2">
    <source>
        <dbReference type="ARBA" id="ARBA00022526"/>
    </source>
</evidence>
<dbReference type="RefSeq" id="WP_039321916.1">
    <property type="nucleotide sequence ID" value="NZ_JQHM01000001.1"/>
</dbReference>
<comment type="catalytic activity">
    <reaction evidence="5">
        <text>6-phospho-D-glucono-1,5-lactone + H2O = 6-phospho-D-gluconate + H(+)</text>
        <dbReference type="Rhea" id="RHEA:12556"/>
        <dbReference type="ChEBI" id="CHEBI:15377"/>
        <dbReference type="ChEBI" id="CHEBI:15378"/>
        <dbReference type="ChEBI" id="CHEBI:57955"/>
        <dbReference type="ChEBI" id="CHEBI:58759"/>
        <dbReference type="EC" id="3.1.1.31"/>
    </reaction>
</comment>
<dbReference type="GO" id="GO:0017057">
    <property type="term" value="F:6-phosphogluconolactonase activity"/>
    <property type="evidence" value="ECO:0007669"/>
    <property type="project" value="UniProtKB-UniRule"/>
</dbReference>
<evidence type="ECO:0000256" key="4">
    <source>
        <dbReference type="ARBA" id="ARBA00023277"/>
    </source>
</evidence>
<organism evidence="6 7">
    <name type="scientific">Pectobacterium betavasculorum</name>
    <dbReference type="NCBI Taxonomy" id="55207"/>
    <lineage>
        <taxon>Bacteria</taxon>
        <taxon>Pseudomonadati</taxon>
        <taxon>Pseudomonadota</taxon>
        <taxon>Gammaproteobacteria</taxon>
        <taxon>Enterobacterales</taxon>
        <taxon>Pectobacteriaceae</taxon>
        <taxon>Pectobacterium</taxon>
    </lineage>
</organism>